<feature type="chain" id="PRO_5007855286" evidence="1">
    <location>
        <begin position="34"/>
        <end position="294"/>
    </location>
</feature>
<evidence type="ECO:0000313" key="3">
    <source>
        <dbReference type="Proteomes" id="UP000076632"/>
    </source>
</evidence>
<dbReference type="Proteomes" id="UP000076632">
    <property type="component" value="Unassembled WGS sequence"/>
</dbReference>
<proteinExistence type="predicted"/>
<name>A0A165AFQ2_XYLHT</name>
<organism evidence="2 3">
    <name type="scientific">Xylona heveae (strain CBS 132557 / TC161)</name>
    <dbReference type="NCBI Taxonomy" id="1328760"/>
    <lineage>
        <taxon>Eukaryota</taxon>
        <taxon>Fungi</taxon>
        <taxon>Dikarya</taxon>
        <taxon>Ascomycota</taxon>
        <taxon>Pezizomycotina</taxon>
        <taxon>Xylonomycetes</taxon>
        <taxon>Xylonales</taxon>
        <taxon>Xylonaceae</taxon>
        <taxon>Xylona</taxon>
    </lineage>
</organism>
<gene>
    <name evidence="2" type="ORF">L228DRAFT_240923</name>
</gene>
<keyword evidence="1" id="KW-0732">Signal</keyword>
<reference evidence="2 3" key="1">
    <citation type="journal article" date="2016" name="Fungal Biol.">
        <title>The genome of Xylona heveae provides a window into fungal endophytism.</title>
        <authorList>
            <person name="Gazis R."/>
            <person name="Kuo A."/>
            <person name="Riley R."/>
            <person name="LaButti K."/>
            <person name="Lipzen A."/>
            <person name="Lin J."/>
            <person name="Amirebrahimi M."/>
            <person name="Hesse C.N."/>
            <person name="Spatafora J.W."/>
            <person name="Henrissat B."/>
            <person name="Hainaut M."/>
            <person name="Grigoriev I.V."/>
            <person name="Hibbett D.S."/>
        </authorList>
    </citation>
    <scope>NUCLEOTIDE SEQUENCE [LARGE SCALE GENOMIC DNA]</scope>
    <source>
        <strain evidence="2 3">TC161</strain>
    </source>
</reference>
<keyword evidence="3" id="KW-1185">Reference proteome</keyword>
<accession>A0A165AFQ2</accession>
<feature type="signal peptide" evidence="1">
    <location>
        <begin position="1"/>
        <end position="33"/>
    </location>
</feature>
<sequence length="294" mass="31260">MALHHLYNLLLPLNILALFTLLTLLTFIPTSHSASCTQDQISRMDVMTGCDCVGSSSSAGCGPCPVSCGGILQIIPDGQLAACGHGCVESNSICSACNLFFGGLCTCIHRLENGLVTNCIASDPPSPNKGSPIWMLLNSHLLVTTTQLIPGILELDQAPDPDGGWRLAQENYDRAAGALAMNSVASRTEEQIHIHLCVPQKQTIRDILSGLDRADYTKLKYVPGLPNGWDMVCRVSPTQGSPINVASTIETFLSTAGGCNPYFAGAGVMTDSNDYTWACITTTATATEKVFCYP</sequence>
<dbReference type="RefSeq" id="XP_018185955.1">
    <property type="nucleotide sequence ID" value="XM_018331290.1"/>
</dbReference>
<protein>
    <submittedName>
        <fullName evidence="2">Uncharacterized protein</fullName>
    </submittedName>
</protein>
<dbReference type="AlphaFoldDB" id="A0A165AFQ2"/>
<dbReference type="SUPFAM" id="SSF54197">
    <property type="entry name" value="HIT-like"/>
    <property type="match status" value="1"/>
</dbReference>
<dbReference type="OrthoDB" id="4932058at2759"/>
<dbReference type="OMA" id="IHIHVCD"/>
<dbReference type="InterPro" id="IPR036265">
    <property type="entry name" value="HIT-like_sf"/>
</dbReference>
<dbReference type="EMBL" id="KV407463">
    <property type="protein sequence ID" value="KZF20400.1"/>
    <property type="molecule type" value="Genomic_DNA"/>
</dbReference>
<dbReference type="GeneID" id="28896427"/>
<evidence type="ECO:0000256" key="1">
    <source>
        <dbReference type="SAM" id="SignalP"/>
    </source>
</evidence>
<evidence type="ECO:0000313" key="2">
    <source>
        <dbReference type="EMBL" id="KZF20400.1"/>
    </source>
</evidence>
<dbReference type="InParanoid" id="A0A165AFQ2"/>